<dbReference type="InterPro" id="IPR019776">
    <property type="entry name" value="Flagellar_basal_body_rod_CS"/>
</dbReference>
<dbReference type="SUPFAM" id="SSF64518">
    <property type="entry name" value="Phase 1 flagellin"/>
    <property type="match status" value="1"/>
</dbReference>
<evidence type="ECO:0000256" key="3">
    <source>
        <dbReference type="ARBA" id="ARBA00009677"/>
    </source>
</evidence>
<evidence type="ECO:0000256" key="6">
    <source>
        <dbReference type="ARBA" id="ARBA00023143"/>
    </source>
</evidence>
<dbReference type="InterPro" id="IPR053927">
    <property type="entry name" value="FlgK_helical"/>
</dbReference>
<keyword evidence="7" id="KW-0175">Coiled coil</keyword>
<evidence type="ECO:0000259" key="8">
    <source>
        <dbReference type="Pfam" id="PF00460"/>
    </source>
</evidence>
<comment type="similarity">
    <text evidence="3">Belongs to the flagella basal body rod proteins family.</text>
</comment>
<dbReference type="GO" id="GO:0009425">
    <property type="term" value="C:bacterial-type flagellum basal body"/>
    <property type="evidence" value="ECO:0007669"/>
    <property type="project" value="UniProtKB-SubCell"/>
</dbReference>
<reference evidence="11 12" key="1">
    <citation type="journal article" date="2014" name="Genome Announc.">
        <title>Genome Sequence of a Promising Hydrogen-Producing Facultative Anaerobic Bacterium, Brevundimonas naejangsanensis Strain B1.</title>
        <authorList>
            <person name="Su H."/>
            <person name="Zhang T."/>
            <person name="Bao M."/>
            <person name="Jiang Y."/>
            <person name="Wang Y."/>
            <person name="Tan T."/>
        </authorList>
    </citation>
    <scope>NUCLEOTIDE SEQUENCE [LARGE SCALE GENOMIC DNA]</scope>
    <source>
        <strain evidence="11 12">B1</strain>
    </source>
</reference>
<dbReference type="Pfam" id="PF22638">
    <property type="entry name" value="FlgK_D1"/>
    <property type="match status" value="1"/>
</dbReference>
<dbReference type="InterPro" id="IPR002371">
    <property type="entry name" value="FlgK"/>
</dbReference>
<evidence type="ECO:0000259" key="9">
    <source>
        <dbReference type="Pfam" id="PF06429"/>
    </source>
</evidence>
<dbReference type="EMBL" id="CP015614">
    <property type="protein sequence ID" value="ANF54730.1"/>
    <property type="molecule type" value="Genomic_DNA"/>
</dbReference>
<evidence type="ECO:0000313" key="11">
    <source>
        <dbReference type="EMBL" id="ANF54730.1"/>
    </source>
</evidence>
<keyword evidence="11" id="KW-0282">Flagellum</keyword>
<dbReference type="GO" id="GO:0005198">
    <property type="term" value="F:structural molecule activity"/>
    <property type="evidence" value="ECO:0007669"/>
    <property type="project" value="InterPro"/>
</dbReference>
<feature type="domain" description="Flagellar hook-associated protein FlgK helical" evidence="10">
    <location>
        <begin position="90"/>
        <end position="314"/>
    </location>
</feature>
<keyword evidence="6" id="KW-0975">Bacterial flagellum</keyword>
<dbReference type="GO" id="GO:0005576">
    <property type="term" value="C:extracellular region"/>
    <property type="evidence" value="ECO:0007669"/>
    <property type="project" value="UniProtKB-SubCell"/>
</dbReference>
<dbReference type="STRING" id="588932.DA69_08260"/>
<evidence type="ECO:0000256" key="4">
    <source>
        <dbReference type="ARBA" id="ARBA00016244"/>
    </source>
</evidence>
<dbReference type="PRINTS" id="PR01005">
    <property type="entry name" value="FLGHOOKAP1"/>
</dbReference>
<evidence type="ECO:0000256" key="2">
    <source>
        <dbReference type="ARBA" id="ARBA00004613"/>
    </source>
</evidence>
<dbReference type="Pfam" id="PF00460">
    <property type="entry name" value="Flg_bb_rod"/>
    <property type="match status" value="1"/>
</dbReference>
<feature type="domain" description="Flagellar basal-body/hook protein C-terminal" evidence="9">
    <location>
        <begin position="657"/>
        <end position="692"/>
    </location>
</feature>
<name>A0A172Y692_9CAUL</name>
<dbReference type="InterPro" id="IPR010930">
    <property type="entry name" value="Flg_bb/hook_C_dom"/>
</dbReference>
<protein>
    <recommendedName>
        <fullName evidence="4">Flagellar hook-associated protein 1</fullName>
    </recommendedName>
</protein>
<organism evidence="11 12">
    <name type="scientific">Brevundimonas naejangsanensis</name>
    <dbReference type="NCBI Taxonomy" id="588932"/>
    <lineage>
        <taxon>Bacteria</taxon>
        <taxon>Pseudomonadati</taxon>
        <taxon>Pseudomonadota</taxon>
        <taxon>Alphaproteobacteria</taxon>
        <taxon>Caulobacterales</taxon>
        <taxon>Caulobacteraceae</taxon>
        <taxon>Brevundimonas</taxon>
    </lineage>
</organism>
<dbReference type="GO" id="GO:0009424">
    <property type="term" value="C:bacterial-type flagellum hook"/>
    <property type="evidence" value="ECO:0007669"/>
    <property type="project" value="InterPro"/>
</dbReference>
<dbReference type="AlphaFoldDB" id="A0A172Y692"/>
<evidence type="ECO:0000256" key="7">
    <source>
        <dbReference type="SAM" id="Coils"/>
    </source>
</evidence>
<evidence type="ECO:0000313" key="12">
    <source>
        <dbReference type="Proteomes" id="UP000077603"/>
    </source>
</evidence>
<comment type="subcellular location">
    <subcellularLocation>
        <location evidence="1">Bacterial flagellum basal body</location>
    </subcellularLocation>
    <subcellularLocation>
        <location evidence="2">Secreted</location>
    </subcellularLocation>
</comment>
<dbReference type="Pfam" id="PF06429">
    <property type="entry name" value="Flg_bbr_C"/>
    <property type="match status" value="1"/>
</dbReference>
<dbReference type="Proteomes" id="UP000077603">
    <property type="component" value="Chromosome"/>
</dbReference>
<keyword evidence="12" id="KW-1185">Reference proteome</keyword>
<dbReference type="eggNOG" id="COG1256">
    <property type="taxonomic scope" value="Bacteria"/>
</dbReference>
<dbReference type="InterPro" id="IPR001444">
    <property type="entry name" value="Flag_bb_rod_N"/>
</dbReference>
<evidence type="ECO:0000256" key="5">
    <source>
        <dbReference type="ARBA" id="ARBA00022525"/>
    </source>
</evidence>
<sequence length="696" mass="71684">MSLNSIMNIATSGMNAAQTQLRVVSDNVSNVNTPGYVRKIADQQSWASQGVGAGVEIARIRLATDRFLQAASLNASADAGRQTVRYELYDRIQSMFGDPGANSGFFSQIDSVFAAFAASAENSTSGPARQDAIWKTQGLFDEAARINSQIQSVREDADARIKSAVETANSLLEQIEKLNVEIAKATVVNADSSGAQTAQAALIDQLSGLMDVRITGRAVGGVEIRTGAGILLAGQGAAKLDYVRAGAVAAETVFNEITVIEPPAGKARSLAEGLGSGEIKGLLELRDGEAPATAERLAELMSRLADELNRAHNASSAAPPPNSLTGRNMGQSLETALAGFTGRTSIVITNDQGVALHKVDLDLATANPATFLADLNAQLGTNGSASFVDGRLKIEGAPGTGVVVVDDPAAPTNKGGRGFSHFFGLNDLISTDQPAMYETGMTGASQHGFPAGETITFRFSDAAGAKLRDVQVAVPAGGDMTSLLAALNDPMTGAGRMGTFSLNAAGEMAFTPRPGSGAQLSVLQDRTTQVPSGVSMSALFGLGGARASRADAFSVRADIVRDPALMAFAKADATGGLGTAVVGRNDARGARLLAAAGENATTFSAAGGSAGGSMSLSRYASELSGEIGSRAAMAKNSAVSATALAKEATARRTSVEGVNLDEELVLMTTYQQAFNASARMVQAAKDMYDILLGMVR</sequence>
<keyword evidence="11" id="KW-0969">Cilium</keyword>
<dbReference type="OrthoDB" id="7181295at2"/>
<keyword evidence="11" id="KW-0966">Cell projection</keyword>
<feature type="domain" description="Flagellar basal body rod protein N-terminal" evidence="8">
    <location>
        <begin position="7"/>
        <end position="36"/>
    </location>
</feature>
<dbReference type="PROSITE" id="PS00588">
    <property type="entry name" value="FLAGELLA_BB_ROD"/>
    <property type="match status" value="1"/>
</dbReference>
<evidence type="ECO:0000259" key="10">
    <source>
        <dbReference type="Pfam" id="PF22638"/>
    </source>
</evidence>
<dbReference type="PANTHER" id="PTHR30033">
    <property type="entry name" value="FLAGELLAR HOOK-ASSOCIATED PROTEIN 1"/>
    <property type="match status" value="1"/>
</dbReference>
<feature type="coiled-coil region" evidence="7">
    <location>
        <begin position="154"/>
        <end position="188"/>
    </location>
</feature>
<accession>A0A172Y692</accession>
<keyword evidence="5" id="KW-0964">Secreted</keyword>
<dbReference type="PANTHER" id="PTHR30033:SF2">
    <property type="entry name" value="FLAGELLAR HOOK PROTEIN"/>
    <property type="match status" value="1"/>
</dbReference>
<dbReference type="KEGG" id="bne:DA69_08260"/>
<proteinExistence type="inferred from homology"/>
<dbReference type="GO" id="GO:0044780">
    <property type="term" value="P:bacterial-type flagellum assembly"/>
    <property type="evidence" value="ECO:0007669"/>
    <property type="project" value="InterPro"/>
</dbReference>
<evidence type="ECO:0000256" key="1">
    <source>
        <dbReference type="ARBA" id="ARBA00004117"/>
    </source>
</evidence>
<gene>
    <name evidence="11" type="ORF">DA69_08260</name>
</gene>
<dbReference type="NCBIfam" id="TIGR02492">
    <property type="entry name" value="flgK_ends"/>
    <property type="match status" value="1"/>
</dbReference>
<dbReference type="RefSeq" id="WP_025978213.1">
    <property type="nucleotide sequence ID" value="NZ_CP015614.1"/>
</dbReference>